<feature type="compositionally biased region" description="Polar residues" evidence="1">
    <location>
        <begin position="66"/>
        <end position="76"/>
    </location>
</feature>
<organism evidence="4 5">
    <name type="scientific">Saccharomycodes ludwigii</name>
    <dbReference type="NCBI Taxonomy" id="36035"/>
    <lineage>
        <taxon>Eukaryota</taxon>
        <taxon>Fungi</taxon>
        <taxon>Dikarya</taxon>
        <taxon>Ascomycota</taxon>
        <taxon>Saccharomycotina</taxon>
        <taxon>Saccharomycetes</taxon>
        <taxon>Saccharomycodales</taxon>
        <taxon>Saccharomycodaceae</taxon>
        <taxon>Saccharomycodes</taxon>
    </lineage>
</organism>
<dbReference type="GO" id="GO:0061025">
    <property type="term" value="P:membrane fusion"/>
    <property type="evidence" value="ECO:0007669"/>
    <property type="project" value="TreeGrafter"/>
</dbReference>
<dbReference type="PROSITE" id="PS50033">
    <property type="entry name" value="UBX"/>
    <property type="match status" value="1"/>
</dbReference>
<evidence type="ECO:0000313" key="4">
    <source>
        <dbReference type="EMBL" id="SSD61186.1"/>
    </source>
</evidence>
<dbReference type="GO" id="GO:0005634">
    <property type="term" value="C:nucleus"/>
    <property type="evidence" value="ECO:0007669"/>
    <property type="project" value="TreeGrafter"/>
</dbReference>
<dbReference type="Pfam" id="PF14555">
    <property type="entry name" value="UBA_4"/>
    <property type="match status" value="1"/>
</dbReference>
<feature type="compositionally biased region" description="Basic and acidic residues" evidence="1">
    <location>
        <begin position="299"/>
        <end position="319"/>
    </location>
</feature>
<feature type="compositionally biased region" description="Basic and acidic residues" evidence="1">
    <location>
        <begin position="40"/>
        <end position="57"/>
    </location>
</feature>
<dbReference type="Pfam" id="PF08059">
    <property type="entry name" value="SEP"/>
    <property type="match status" value="1"/>
</dbReference>
<dbReference type="VEuPathDB" id="FungiDB:SCODWIG_02947"/>
<gene>
    <name evidence="4" type="ORF">SCODWIG_02947</name>
</gene>
<dbReference type="FunFam" id="3.10.20.90:FF:000311">
    <property type="entry name" value="UBX domain-containing protein 1"/>
    <property type="match status" value="1"/>
</dbReference>
<dbReference type="Gene3D" id="3.30.420.210">
    <property type="entry name" value="SEP domain"/>
    <property type="match status" value="1"/>
</dbReference>
<reference evidence="5" key="1">
    <citation type="submission" date="2018-06" db="EMBL/GenBank/DDBJ databases">
        <authorList>
            <person name="Guldener U."/>
        </authorList>
    </citation>
    <scope>NUCLEOTIDE SEQUENCE [LARGE SCALE GENOMIC DNA]</scope>
    <source>
        <strain evidence="5">UTAD17</strain>
    </source>
</reference>
<dbReference type="EMBL" id="UFAJ01000598">
    <property type="protein sequence ID" value="SSD61186.1"/>
    <property type="molecule type" value="Genomic_DNA"/>
</dbReference>
<dbReference type="InterPro" id="IPR029071">
    <property type="entry name" value="Ubiquitin-like_domsf"/>
</dbReference>
<dbReference type="GO" id="GO:0005829">
    <property type="term" value="C:cytosol"/>
    <property type="evidence" value="ECO:0007669"/>
    <property type="project" value="TreeGrafter"/>
</dbReference>
<dbReference type="InterPro" id="IPR001012">
    <property type="entry name" value="UBX_dom"/>
</dbReference>
<feature type="domain" description="SEP" evidence="3">
    <location>
        <begin position="196"/>
        <end position="262"/>
    </location>
</feature>
<protein>
    <submittedName>
        <fullName evidence="4">Related to UBX domain-containing protein 1</fullName>
    </submittedName>
</protein>
<dbReference type="GO" id="GO:0007030">
    <property type="term" value="P:Golgi organization"/>
    <property type="evidence" value="ECO:0007669"/>
    <property type="project" value="TreeGrafter"/>
</dbReference>
<dbReference type="OrthoDB" id="25887at2759"/>
<feature type="region of interest" description="Disordered" evidence="1">
    <location>
        <begin position="39"/>
        <end position="129"/>
    </location>
</feature>
<dbReference type="SUPFAM" id="SSF46934">
    <property type="entry name" value="UBA-like"/>
    <property type="match status" value="1"/>
</dbReference>
<dbReference type="FunFam" id="3.30.420.210:FF:000002">
    <property type="entry name" value="UBX domain-containing protein 1"/>
    <property type="match status" value="1"/>
</dbReference>
<evidence type="ECO:0000259" key="3">
    <source>
        <dbReference type="PROSITE" id="PS51399"/>
    </source>
</evidence>
<dbReference type="SUPFAM" id="SSF102848">
    <property type="entry name" value="NSFL1 (p97 ATPase) cofactor p47, SEP domain"/>
    <property type="match status" value="1"/>
</dbReference>
<keyword evidence="5" id="KW-1185">Reference proteome</keyword>
<dbReference type="CDD" id="cd01770">
    <property type="entry name" value="UBX_UBXN2"/>
    <property type="match status" value="1"/>
</dbReference>
<sequence>MSDQNIQKFMELTSASANVAQDYLLESNDELDTAINSFFADRHDDKTYKREHEKEAKSGIAKPIQKQPSPISSGTNPRKKENTSKPKFKSFSELLRSNSNDGDDDPDNKRNTFAGGETSGLEVTDPNDSNFLIRDLLEKAKRGGELPSGSDDNDDNESQNSSHFTGKGYRLGSTIDVPSAVVEDFSHEPNNSAPRRVTREITFWKEGFQVGPDGPLYRYDDPANAFYLKELNQGRAPLKLLNVEFGQEVDVNVYKKLDESYKPPKRKLGGFQGQGQRLGSPVPGDSYESAAVEREDEEAATKQSHEQTNKKEEEPKKGDTSIQIRYANGKREILHCNSTDKVEFLYDYVKNSVNNDSTRIFTLNHTFPVKPIENMDYTIKEEGLCNATVVQRWVM</sequence>
<dbReference type="Gene3D" id="3.10.20.90">
    <property type="entry name" value="Phosphatidylinositol 3-kinase Catalytic Subunit, Chain A, domain 1"/>
    <property type="match status" value="1"/>
</dbReference>
<dbReference type="Pfam" id="PF00789">
    <property type="entry name" value="UBX"/>
    <property type="match status" value="1"/>
</dbReference>
<accession>A0A376B937</accession>
<dbReference type="InterPro" id="IPR036241">
    <property type="entry name" value="NSFL1C_SEP_dom_sf"/>
</dbReference>
<dbReference type="SMART" id="SM00553">
    <property type="entry name" value="SEP"/>
    <property type="match status" value="1"/>
</dbReference>
<evidence type="ECO:0000256" key="1">
    <source>
        <dbReference type="SAM" id="MobiDB-lite"/>
    </source>
</evidence>
<dbReference type="InterPro" id="IPR009060">
    <property type="entry name" value="UBA-like_sf"/>
</dbReference>
<dbReference type="PANTHER" id="PTHR23333:SF20">
    <property type="entry name" value="NSFL1 COFACTOR P47"/>
    <property type="match status" value="1"/>
</dbReference>
<dbReference type="InterPro" id="IPR012989">
    <property type="entry name" value="SEP_domain"/>
</dbReference>
<dbReference type="SMART" id="SM00166">
    <property type="entry name" value="UBX"/>
    <property type="match status" value="1"/>
</dbReference>
<feature type="region of interest" description="Disordered" evidence="1">
    <location>
        <begin position="264"/>
        <end position="322"/>
    </location>
</feature>
<dbReference type="GO" id="GO:0043161">
    <property type="term" value="P:proteasome-mediated ubiquitin-dependent protein catabolic process"/>
    <property type="evidence" value="ECO:0007669"/>
    <property type="project" value="TreeGrafter"/>
</dbReference>
<dbReference type="CDD" id="cd14351">
    <property type="entry name" value="UBA_Ubx1_like"/>
    <property type="match status" value="1"/>
</dbReference>
<evidence type="ECO:0000313" key="5">
    <source>
        <dbReference type="Proteomes" id="UP000262825"/>
    </source>
</evidence>
<dbReference type="Proteomes" id="UP000262825">
    <property type="component" value="Unassembled WGS sequence"/>
</dbReference>
<dbReference type="AlphaFoldDB" id="A0A376B937"/>
<dbReference type="GO" id="GO:0031468">
    <property type="term" value="P:nuclear membrane reassembly"/>
    <property type="evidence" value="ECO:0007669"/>
    <property type="project" value="TreeGrafter"/>
</dbReference>
<dbReference type="PROSITE" id="PS51399">
    <property type="entry name" value="SEP"/>
    <property type="match status" value="1"/>
</dbReference>
<proteinExistence type="predicted"/>
<evidence type="ECO:0000259" key="2">
    <source>
        <dbReference type="PROSITE" id="PS50033"/>
    </source>
</evidence>
<dbReference type="GO" id="GO:0043130">
    <property type="term" value="F:ubiquitin binding"/>
    <property type="evidence" value="ECO:0007669"/>
    <property type="project" value="TreeGrafter"/>
</dbReference>
<name>A0A376B937_9ASCO</name>
<dbReference type="PANTHER" id="PTHR23333">
    <property type="entry name" value="UBX DOMAIN CONTAINING PROTEIN"/>
    <property type="match status" value="1"/>
</dbReference>
<feature type="region of interest" description="Disordered" evidence="1">
    <location>
        <begin position="142"/>
        <end position="170"/>
    </location>
</feature>
<dbReference type="GO" id="GO:0000045">
    <property type="term" value="P:autophagosome assembly"/>
    <property type="evidence" value="ECO:0007669"/>
    <property type="project" value="TreeGrafter"/>
</dbReference>
<dbReference type="Gene3D" id="1.10.8.10">
    <property type="entry name" value="DNA helicase RuvA subunit, C-terminal domain"/>
    <property type="match status" value="1"/>
</dbReference>
<dbReference type="SUPFAM" id="SSF54236">
    <property type="entry name" value="Ubiquitin-like"/>
    <property type="match status" value="1"/>
</dbReference>
<feature type="domain" description="UBX" evidence="2">
    <location>
        <begin position="315"/>
        <end position="392"/>
    </location>
</feature>